<reference evidence="2" key="1">
    <citation type="submission" date="2020-05" db="EMBL/GenBank/DDBJ databases">
        <title>Complete genome sequence of Pseudomonas sp. Sm006.</title>
        <authorList>
            <person name="Takeuchi K."/>
            <person name="Someya N."/>
        </authorList>
    </citation>
    <scope>NUCLEOTIDE SEQUENCE</scope>
    <source>
        <strain evidence="2">Sm006</strain>
    </source>
</reference>
<dbReference type="Proteomes" id="UP001064896">
    <property type="component" value="Chromosome"/>
</dbReference>
<feature type="region of interest" description="Disordered" evidence="1">
    <location>
        <begin position="1"/>
        <end position="23"/>
    </location>
</feature>
<sequence>MAMPRRRQKPSASEPRNSLLPPHGEEIFQARLVTGFFMGAGKWDVARRSPGLACAGAYEHMGQSTLSACVIER</sequence>
<keyword evidence="3" id="KW-1185">Reference proteome</keyword>
<proteinExistence type="predicted"/>
<protein>
    <submittedName>
        <fullName evidence="2">Uncharacterized protein</fullName>
    </submittedName>
</protein>
<name>A0ABM7L2S8_9PSED</name>
<organism evidence="2 3">
    <name type="scientific">Pseudomonas solani</name>
    <dbReference type="NCBI Taxonomy" id="2731552"/>
    <lineage>
        <taxon>Bacteria</taxon>
        <taxon>Pseudomonadati</taxon>
        <taxon>Pseudomonadota</taxon>
        <taxon>Gammaproteobacteria</taxon>
        <taxon>Pseudomonadales</taxon>
        <taxon>Pseudomonadaceae</taxon>
        <taxon>Pseudomonas</taxon>
    </lineage>
</organism>
<evidence type="ECO:0000313" key="3">
    <source>
        <dbReference type="Proteomes" id="UP001064896"/>
    </source>
</evidence>
<evidence type="ECO:0000256" key="1">
    <source>
        <dbReference type="SAM" id="MobiDB-lite"/>
    </source>
</evidence>
<gene>
    <name evidence="2" type="ORF">PSm6_02610</name>
</gene>
<dbReference type="EMBL" id="AP023081">
    <property type="protein sequence ID" value="BCD83854.1"/>
    <property type="molecule type" value="Genomic_DNA"/>
</dbReference>
<evidence type="ECO:0000313" key="2">
    <source>
        <dbReference type="EMBL" id="BCD83854.1"/>
    </source>
</evidence>
<accession>A0ABM7L2S8</accession>